<sequence>MNRFKDLEGREWGVALHVRAVERVEERTGVEIGALLRDKFAGLFELFGSPARFVRVLWVLVEGQAEKLKVTPEQFGESLGGDALEAAYTAFVGALSDFFPSRLRTAIRALTVAPFLVADRSTCSACATNSPESSASIPPG</sequence>
<name>A0A6P2CUI7_9BACT</name>
<accession>A0A6P2CUI7</accession>
<evidence type="ECO:0000313" key="1">
    <source>
        <dbReference type="EMBL" id="VTR92818.1"/>
    </source>
</evidence>
<organism evidence="1 2">
    <name type="scientific">Gemmata massiliana</name>
    <dbReference type="NCBI Taxonomy" id="1210884"/>
    <lineage>
        <taxon>Bacteria</taxon>
        <taxon>Pseudomonadati</taxon>
        <taxon>Planctomycetota</taxon>
        <taxon>Planctomycetia</taxon>
        <taxon>Gemmatales</taxon>
        <taxon>Gemmataceae</taxon>
        <taxon>Gemmata</taxon>
    </lineage>
</organism>
<proteinExistence type="predicted"/>
<dbReference type="RefSeq" id="WP_162667630.1">
    <property type="nucleotide sequence ID" value="NZ_LR593886.1"/>
</dbReference>
<protein>
    <submittedName>
        <fullName evidence="1">Uncharacterized protein</fullName>
    </submittedName>
</protein>
<keyword evidence="2" id="KW-1185">Reference proteome</keyword>
<gene>
    <name evidence="1" type="ORF">SOIL9_48960</name>
</gene>
<dbReference type="KEGG" id="gms:SOIL9_48960"/>
<evidence type="ECO:0000313" key="2">
    <source>
        <dbReference type="Proteomes" id="UP000464178"/>
    </source>
</evidence>
<reference evidence="1 2" key="1">
    <citation type="submission" date="2019-05" db="EMBL/GenBank/DDBJ databases">
        <authorList>
            <consortium name="Science for Life Laboratories"/>
        </authorList>
    </citation>
    <scope>NUCLEOTIDE SEQUENCE [LARGE SCALE GENOMIC DNA]</scope>
    <source>
        <strain evidence="1">Soil9</strain>
    </source>
</reference>
<dbReference type="EMBL" id="LR593886">
    <property type="protein sequence ID" value="VTR92818.1"/>
    <property type="molecule type" value="Genomic_DNA"/>
</dbReference>
<dbReference type="Proteomes" id="UP000464178">
    <property type="component" value="Chromosome"/>
</dbReference>
<dbReference type="AlphaFoldDB" id="A0A6P2CUI7"/>